<dbReference type="Proteomes" id="UP000789508">
    <property type="component" value="Unassembled WGS sequence"/>
</dbReference>
<keyword evidence="5" id="KW-1133">Transmembrane helix</keyword>
<evidence type="ECO:0000256" key="6">
    <source>
        <dbReference type="ARBA" id="ARBA00023034"/>
    </source>
</evidence>
<evidence type="ECO:0000256" key="7">
    <source>
        <dbReference type="ARBA" id="ARBA00023136"/>
    </source>
</evidence>
<dbReference type="PANTHER" id="PTHR12791">
    <property type="entry name" value="GOLGI SNARE BET1-RELATED"/>
    <property type="match status" value="1"/>
</dbReference>
<keyword evidence="12" id="KW-1185">Reference proteome</keyword>
<reference evidence="11" key="1">
    <citation type="submission" date="2021-06" db="EMBL/GenBank/DDBJ databases">
        <authorList>
            <person name="Kallberg Y."/>
            <person name="Tangrot J."/>
            <person name="Rosling A."/>
        </authorList>
    </citation>
    <scope>NUCLEOTIDE SEQUENCE</scope>
    <source>
        <strain evidence="11">FL130A</strain>
    </source>
</reference>
<feature type="compositionally biased region" description="Polar residues" evidence="9">
    <location>
        <begin position="1"/>
        <end position="24"/>
    </location>
</feature>
<proteinExistence type="predicted"/>
<dbReference type="InterPro" id="IPR000727">
    <property type="entry name" value="T_SNARE_dom"/>
</dbReference>
<keyword evidence="6" id="KW-0333">Golgi apparatus</keyword>
<comment type="caution">
    <text evidence="11">The sequence shown here is derived from an EMBL/GenBank/DDBJ whole genome shotgun (WGS) entry which is preliminary data.</text>
</comment>
<protein>
    <submittedName>
        <fullName evidence="11">751_t:CDS:1</fullName>
    </submittedName>
</protein>
<evidence type="ECO:0000313" key="11">
    <source>
        <dbReference type="EMBL" id="CAG8508185.1"/>
    </source>
</evidence>
<sequence>MWSTQNTNRENLLFNGASNSTGNKGETRFKNDKSSSLLTQREIEASTARTYEQQNDSSLEELSSKLSVLHKINVEIYDEVNNQVNLIDETGISYTSLKGTLTSTVGRMRNMTSIRHKRYL</sequence>
<feature type="domain" description="T-SNARE coiled-coil homology" evidence="10">
    <location>
        <begin position="49"/>
        <end position="111"/>
    </location>
</feature>
<keyword evidence="4" id="KW-0653">Protein transport</keyword>
<dbReference type="InterPro" id="IPR039899">
    <property type="entry name" value="BET1_SNARE"/>
</dbReference>
<dbReference type="AlphaFoldDB" id="A0A9N8ZU19"/>
<evidence type="ECO:0000256" key="2">
    <source>
        <dbReference type="ARBA" id="ARBA00022448"/>
    </source>
</evidence>
<evidence type="ECO:0000256" key="8">
    <source>
        <dbReference type="ARBA" id="ARBA00046280"/>
    </source>
</evidence>
<dbReference type="CDD" id="cd15853">
    <property type="entry name" value="SNARE_Bet1"/>
    <property type="match status" value="1"/>
</dbReference>
<dbReference type="GO" id="GO:0000139">
    <property type="term" value="C:Golgi membrane"/>
    <property type="evidence" value="ECO:0007669"/>
    <property type="project" value="UniProtKB-SubCell"/>
</dbReference>
<evidence type="ECO:0000313" key="12">
    <source>
        <dbReference type="Proteomes" id="UP000789508"/>
    </source>
</evidence>
<evidence type="ECO:0000256" key="4">
    <source>
        <dbReference type="ARBA" id="ARBA00022927"/>
    </source>
</evidence>
<evidence type="ECO:0000256" key="5">
    <source>
        <dbReference type="ARBA" id="ARBA00022989"/>
    </source>
</evidence>
<gene>
    <name evidence="11" type="ORF">ALEPTO_LOCUS3836</name>
</gene>
<keyword evidence="7" id="KW-0472">Membrane</keyword>
<dbReference type="GO" id="GO:0015031">
    <property type="term" value="P:protein transport"/>
    <property type="evidence" value="ECO:0007669"/>
    <property type="project" value="UniProtKB-KW"/>
</dbReference>
<keyword evidence="3" id="KW-0812">Transmembrane</keyword>
<comment type="subcellular location">
    <subcellularLocation>
        <location evidence="8">Endomembrane system</location>
        <topology evidence="8">Single-pass type IV membrane protein</topology>
    </subcellularLocation>
    <subcellularLocation>
        <location evidence="1">Golgi apparatus membrane</location>
    </subcellularLocation>
</comment>
<dbReference type="OrthoDB" id="3063237at2759"/>
<evidence type="ECO:0000256" key="9">
    <source>
        <dbReference type="SAM" id="MobiDB-lite"/>
    </source>
</evidence>
<organism evidence="11 12">
    <name type="scientific">Ambispora leptoticha</name>
    <dbReference type="NCBI Taxonomy" id="144679"/>
    <lineage>
        <taxon>Eukaryota</taxon>
        <taxon>Fungi</taxon>
        <taxon>Fungi incertae sedis</taxon>
        <taxon>Mucoromycota</taxon>
        <taxon>Glomeromycotina</taxon>
        <taxon>Glomeromycetes</taxon>
        <taxon>Archaeosporales</taxon>
        <taxon>Ambisporaceae</taxon>
        <taxon>Ambispora</taxon>
    </lineage>
</organism>
<feature type="region of interest" description="Disordered" evidence="9">
    <location>
        <begin position="1"/>
        <end position="38"/>
    </location>
</feature>
<accession>A0A9N8ZU19</accession>
<keyword evidence="2" id="KW-0813">Transport</keyword>
<dbReference type="EMBL" id="CAJVPS010000770">
    <property type="protein sequence ID" value="CAG8508185.1"/>
    <property type="molecule type" value="Genomic_DNA"/>
</dbReference>
<dbReference type="Gene3D" id="1.20.5.110">
    <property type="match status" value="1"/>
</dbReference>
<evidence type="ECO:0000259" key="10">
    <source>
        <dbReference type="PROSITE" id="PS50192"/>
    </source>
</evidence>
<evidence type="ECO:0000256" key="3">
    <source>
        <dbReference type="ARBA" id="ARBA00022692"/>
    </source>
</evidence>
<dbReference type="SUPFAM" id="SSF58038">
    <property type="entry name" value="SNARE fusion complex"/>
    <property type="match status" value="1"/>
</dbReference>
<name>A0A9N8ZU19_9GLOM</name>
<evidence type="ECO:0000256" key="1">
    <source>
        <dbReference type="ARBA" id="ARBA00004394"/>
    </source>
</evidence>
<feature type="non-terminal residue" evidence="11">
    <location>
        <position position="120"/>
    </location>
</feature>
<dbReference type="PROSITE" id="PS50192">
    <property type="entry name" value="T_SNARE"/>
    <property type="match status" value="1"/>
</dbReference>